<protein>
    <submittedName>
        <fullName evidence="1">Uncharacterized protein</fullName>
    </submittedName>
</protein>
<proteinExistence type="predicted"/>
<dbReference type="EMBL" id="SJPJ01000002">
    <property type="protein sequence ID" value="TWT76575.1"/>
    <property type="molecule type" value="Genomic_DNA"/>
</dbReference>
<evidence type="ECO:0000313" key="2">
    <source>
        <dbReference type="Proteomes" id="UP000315010"/>
    </source>
</evidence>
<organism evidence="1 2">
    <name type="scientific">Novipirellula herctigrandis</name>
    <dbReference type="NCBI Taxonomy" id="2527986"/>
    <lineage>
        <taxon>Bacteria</taxon>
        <taxon>Pseudomonadati</taxon>
        <taxon>Planctomycetota</taxon>
        <taxon>Planctomycetia</taxon>
        <taxon>Pirellulales</taxon>
        <taxon>Pirellulaceae</taxon>
        <taxon>Novipirellula</taxon>
    </lineage>
</organism>
<dbReference type="AlphaFoldDB" id="A0A5C5YNX3"/>
<keyword evidence="2" id="KW-1185">Reference proteome</keyword>
<accession>A0A5C5YNX3</accession>
<name>A0A5C5YNX3_9BACT</name>
<dbReference type="Proteomes" id="UP000315010">
    <property type="component" value="Unassembled WGS sequence"/>
</dbReference>
<reference evidence="1 2" key="1">
    <citation type="submission" date="2019-02" db="EMBL/GenBank/DDBJ databases">
        <title>Deep-cultivation of Planctomycetes and their phenomic and genomic characterization uncovers novel biology.</title>
        <authorList>
            <person name="Wiegand S."/>
            <person name="Jogler M."/>
            <person name="Boedeker C."/>
            <person name="Pinto D."/>
            <person name="Vollmers J."/>
            <person name="Rivas-Marin E."/>
            <person name="Kohn T."/>
            <person name="Peeters S.H."/>
            <person name="Heuer A."/>
            <person name="Rast P."/>
            <person name="Oberbeckmann S."/>
            <person name="Bunk B."/>
            <person name="Jeske O."/>
            <person name="Meyerdierks A."/>
            <person name="Storesund J.E."/>
            <person name="Kallscheuer N."/>
            <person name="Luecker S."/>
            <person name="Lage O.M."/>
            <person name="Pohl T."/>
            <person name="Merkel B.J."/>
            <person name="Hornburger P."/>
            <person name="Mueller R.-W."/>
            <person name="Bruemmer F."/>
            <person name="Labrenz M."/>
            <person name="Spormann A.M."/>
            <person name="Op Den Camp H."/>
            <person name="Overmann J."/>
            <person name="Amann R."/>
            <person name="Jetten M.S.M."/>
            <person name="Mascher T."/>
            <person name="Medema M.H."/>
            <person name="Devos D.P."/>
            <person name="Kaster A.-K."/>
            <person name="Ovreas L."/>
            <person name="Rohde M."/>
            <person name="Galperin M.Y."/>
            <person name="Jogler C."/>
        </authorList>
    </citation>
    <scope>NUCLEOTIDE SEQUENCE [LARGE SCALE GENOMIC DNA]</scope>
    <source>
        <strain evidence="1 2">CA13</strain>
    </source>
</reference>
<gene>
    <name evidence="1" type="ORF">CA13_70700</name>
</gene>
<sequence length="63" mass="7009">MVDFRSCVNLVEGVAWWEAAGGRLSVCSFRVPVFECQFSSASFRGSRCLWHQDRGFGASTVFA</sequence>
<comment type="caution">
    <text evidence="1">The sequence shown here is derived from an EMBL/GenBank/DDBJ whole genome shotgun (WGS) entry which is preliminary data.</text>
</comment>
<evidence type="ECO:0000313" key="1">
    <source>
        <dbReference type="EMBL" id="TWT76575.1"/>
    </source>
</evidence>